<evidence type="ECO:0000256" key="1">
    <source>
        <dbReference type="SAM" id="Coils"/>
    </source>
</evidence>
<protein>
    <submittedName>
        <fullName evidence="5">Two-component system sensor histidine kinase YesM</fullName>
    </submittedName>
</protein>
<proteinExistence type="predicted"/>
<dbReference type="AlphaFoldDB" id="A0A3N1XUV4"/>
<dbReference type="InterPro" id="IPR050640">
    <property type="entry name" value="Bact_2-comp_sensor_kinase"/>
</dbReference>
<dbReference type="InterPro" id="IPR036890">
    <property type="entry name" value="HATPase_C_sf"/>
</dbReference>
<sequence>MKKTGRNILFVFGTASLLPILFIGIFLTIRMRKMAFDQSLKEAKAEISRVESRMEETLQFIHTIENATISDAKIKSVIQTDFHSPLEVFNSYSENNFLKKYELTYSDIADIRIYVENETLLDNMDYMRATSEIKQMSWYQKAINLKGKSFGEYYREGPIINKDYFMISRSFHLKKDKSGVMMILVDLRRISNVIQSESFNLFLLDSEYRVLTSKGHIKNGQKIKELESNKILDGQTMWTDDFSGKKSQFIIKTIDQSMLSTPLYLVSVIPIDQMVATSKAAAIFGIWVVCLSLIGGLALIFGLSSLASHQQEQYYLLYKEQMKFQVLASQVNPHFLFNVLESIRMKAHLKGENEIATIVKKMGALIRRNLEMSNDYITLREELSFVEDYLLVQNFRFGNKIHSNIHFSDELLELTILPLTIQPIVENSIIHGLEGVKEAGTVTIIGKITNGKLIITVIDDGKGIDINKIQNLLNSNIKTEEEKRIGILNIYQRIRIKFGKAYGLTVEKNHPRGTIVHLIMPIIKMKNKEISYDMEDESIGN</sequence>
<dbReference type="EMBL" id="RJVG01000002">
    <property type="protein sequence ID" value="ROR30386.1"/>
    <property type="molecule type" value="Genomic_DNA"/>
</dbReference>
<organism evidence="5 6">
    <name type="scientific">Mobilisporobacter senegalensis</name>
    <dbReference type="NCBI Taxonomy" id="1329262"/>
    <lineage>
        <taxon>Bacteria</taxon>
        <taxon>Bacillati</taxon>
        <taxon>Bacillota</taxon>
        <taxon>Clostridia</taxon>
        <taxon>Lachnospirales</taxon>
        <taxon>Lachnospiraceae</taxon>
        <taxon>Mobilisporobacter</taxon>
    </lineage>
</organism>
<keyword evidence="1" id="KW-0175">Coiled coil</keyword>
<keyword evidence="2" id="KW-1133">Transmembrane helix</keyword>
<keyword evidence="5" id="KW-0808">Transferase</keyword>
<evidence type="ECO:0000259" key="3">
    <source>
        <dbReference type="Pfam" id="PF02518"/>
    </source>
</evidence>
<keyword evidence="6" id="KW-1185">Reference proteome</keyword>
<evidence type="ECO:0000313" key="6">
    <source>
        <dbReference type="Proteomes" id="UP000273083"/>
    </source>
</evidence>
<feature type="transmembrane region" description="Helical" evidence="2">
    <location>
        <begin position="6"/>
        <end position="29"/>
    </location>
</feature>
<feature type="transmembrane region" description="Helical" evidence="2">
    <location>
        <begin position="280"/>
        <end position="303"/>
    </location>
</feature>
<dbReference type="Pfam" id="PF02518">
    <property type="entry name" value="HATPase_c"/>
    <property type="match status" value="1"/>
</dbReference>
<reference evidence="5 6" key="1">
    <citation type="submission" date="2018-11" db="EMBL/GenBank/DDBJ databases">
        <title>Genomic Encyclopedia of Type Strains, Phase IV (KMG-IV): sequencing the most valuable type-strain genomes for metagenomic binning, comparative biology and taxonomic classification.</title>
        <authorList>
            <person name="Goeker M."/>
        </authorList>
    </citation>
    <scope>NUCLEOTIDE SEQUENCE [LARGE SCALE GENOMIC DNA]</scope>
    <source>
        <strain evidence="5 6">DSM 26537</strain>
    </source>
</reference>
<comment type="caution">
    <text evidence="5">The sequence shown here is derived from an EMBL/GenBank/DDBJ whole genome shotgun (WGS) entry which is preliminary data.</text>
</comment>
<dbReference type="Gene3D" id="3.30.565.10">
    <property type="entry name" value="Histidine kinase-like ATPase, C-terminal domain"/>
    <property type="match status" value="1"/>
</dbReference>
<keyword evidence="2" id="KW-0812">Transmembrane</keyword>
<dbReference type="InterPro" id="IPR003594">
    <property type="entry name" value="HATPase_dom"/>
</dbReference>
<evidence type="ECO:0000259" key="4">
    <source>
        <dbReference type="Pfam" id="PF06580"/>
    </source>
</evidence>
<dbReference type="RefSeq" id="WP_170164227.1">
    <property type="nucleotide sequence ID" value="NZ_RJVG01000002.1"/>
</dbReference>
<feature type="coiled-coil region" evidence="1">
    <location>
        <begin position="33"/>
        <end position="60"/>
    </location>
</feature>
<dbReference type="PANTHER" id="PTHR34220:SF7">
    <property type="entry name" value="SENSOR HISTIDINE KINASE YPDA"/>
    <property type="match status" value="1"/>
</dbReference>
<evidence type="ECO:0000313" key="5">
    <source>
        <dbReference type="EMBL" id="ROR30386.1"/>
    </source>
</evidence>
<feature type="domain" description="Signal transduction histidine kinase internal region" evidence="4">
    <location>
        <begin position="323"/>
        <end position="401"/>
    </location>
</feature>
<dbReference type="GO" id="GO:0000155">
    <property type="term" value="F:phosphorelay sensor kinase activity"/>
    <property type="evidence" value="ECO:0007669"/>
    <property type="project" value="InterPro"/>
</dbReference>
<dbReference type="PANTHER" id="PTHR34220">
    <property type="entry name" value="SENSOR HISTIDINE KINASE YPDA"/>
    <property type="match status" value="1"/>
</dbReference>
<dbReference type="GO" id="GO:0016020">
    <property type="term" value="C:membrane"/>
    <property type="evidence" value="ECO:0007669"/>
    <property type="project" value="InterPro"/>
</dbReference>
<keyword evidence="5" id="KW-0418">Kinase</keyword>
<dbReference type="Proteomes" id="UP000273083">
    <property type="component" value="Unassembled WGS sequence"/>
</dbReference>
<name>A0A3N1XUV4_9FIRM</name>
<keyword evidence="2" id="KW-0472">Membrane</keyword>
<gene>
    <name evidence="5" type="ORF">EDD66_10237</name>
</gene>
<accession>A0A3N1XUV4</accession>
<dbReference type="SUPFAM" id="SSF55874">
    <property type="entry name" value="ATPase domain of HSP90 chaperone/DNA topoisomerase II/histidine kinase"/>
    <property type="match status" value="1"/>
</dbReference>
<evidence type="ECO:0000256" key="2">
    <source>
        <dbReference type="SAM" id="Phobius"/>
    </source>
</evidence>
<feature type="domain" description="Histidine kinase/HSP90-like ATPase" evidence="3">
    <location>
        <begin position="421"/>
        <end position="521"/>
    </location>
</feature>
<dbReference type="InterPro" id="IPR010559">
    <property type="entry name" value="Sig_transdc_His_kin_internal"/>
</dbReference>
<dbReference type="Pfam" id="PF06580">
    <property type="entry name" value="His_kinase"/>
    <property type="match status" value="1"/>
</dbReference>